<keyword evidence="2" id="KW-1133">Transmembrane helix</keyword>
<keyword evidence="2" id="KW-0472">Membrane</keyword>
<feature type="compositionally biased region" description="Basic and acidic residues" evidence="1">
    <location>
        <begin position="120"/>
        <end position="144"/>
    </location>
</feature>
<feature type="compositionally biased region" description="Acidic residues" evidence="1">
    <location>
        <begin position="145"/>
        <end position="177"/>
    </location>
</feature>
<feature type="compositionally biased region" description="Basic and acidic residues" evidence="1">
    <location>
        <begin position="210"/>
        <end position="252"/>
    </location>
</feature>
<gene>
    <name evidence="3" type="ORF">MENT_LOCUS14300</name>
</gene>
<feature type="compositionally biased region" description="Basic and acidic residues" evidence="1">
    <location>
        <begin position="182"/>
        <end position="194"/>
    </location>
</feature>
<evidence type="ECO:0000256" key="1">
    <source>
        <dbReference type="SAM" id="MobiDB-lite"/>
    </source>
</evidence>
<protein>
    <submittedName>
        <fullName evidence="3">Uncharacterized protein</fullName>
    </submittedName>
</protein>
<organism evidence="3 4">
    <name type="scientific">Meloidogyne enterolobii</name>
    <name type="common">Root-knot nematode worm</name>
    <name type="synonym">Meloidogyne mayaguensis</name>
    <dbReference type="NCBI Taxonomy" id="390850"/>
    <lineage>
        <taxon>Eukaryota</taxon>
        <taxon>Metazoa</taxon>
        <taxon>Ecdysozoa</taxon>
        <taxon>Nematoda</taxon>
        <taxon>Chromadorea</taxon>
        <taxon>Rhabditida</taxon>
        <taxon>Tylenchina</taxon>
        <taxon>Tylenchomorpha</taxon>
        <taxon>Tylenchoidea</taxon>
        <taxon>Meloidogynidae</taxon>
        <taxon>Meloidogyninae</taxon>
        <taxon>Meloidogyne</taxon>
    </lineage>
</organism>
<feature type="compositionally biased region" description="Acidic residues" evidence="1">
    <location>
        <begin position="253"/>
        <end position="268"/>
    </location>
</feature>
<sequence length="280" mass="32278">MPPQPYQFNSNTISSNRMAGSGSPPRHAPLLRRQTSNLPGQVHHMAVMVAPSRVDYSVNKGGLRSWAVIIVFVLLCSAILNIFSEEGEGRYREEDFDDKEESLAAPEEQIGTFKDEEEAYEKRYYQKEKVEESKGKRHEAFGEEKEGEEDDDNEEEEEVDEEEDEDEEEEEEEENEDLGYVGDREELMLARLSEKGLSSSKRKGGGGGGKEGKIPKLMELRKLEKFEQEERKQKEENDEEKKCTAPKEKVEEEKGEEDEEKEREEENEGKETRMKLLSML</sequence>
<reference evidence="3 4" key="1">
    <citation type="submission" date="2020-08" db="EMBL/GenBank/DDBJ databases">
        <authorList>
            <person name="Koutsovoulos G."/>
            <person name="Danchin GJ E."/>
        </authorList>
    </citation>
    <scope>NUCLEOTIDE SEQUENCE [LARGE SCALE GENOMIC DNA]</scope>
</reference>
<feature type="transmembrane region" description="Helical" evidence="2">
    <location>
        <begin position="63"/>
        <end position="83"/>
    </location>
</feature>
<keyword evidence="2" id="KW-0812">Transmembrane</keyword>
<dbReference type="AlphaFoldDB" id="A0A6V7UMB0"/>
<accession>A0A6V7UMB0</accession>
<evidence type="ECO:0000313" key="3">
    <source>
        <dbReference type="EMBL" id="CAD2160513.1"/>
    </source>
</evidence>
<name>A0A6V7UMB0_MELEN</name>
<feature type="compositionally biased region" description="Polar residues" evidence="1">
    <location>
        <begin position="1"/>
        <end position="18"/>
    </location>
</feature>
<feature type="region of interest" description="Disordered" evidence="1">
    <location>
        <begin position="90"/>
        <end position="280"/>
    </location>
</feature>
<dbReference type="Proteomes" id="UP000580250">
    <property type="component" value="Unassembled WGS sequence"/>
</dbReference>
<dbReference type="OrthoDB" id="5877797at2759"/>
<comment type="caution">
    <text evidence="3">The sequence shown here is derived from an EMBL/GenBank/DDBJ whole genome shotgun (WGS) entry which is preliminary data.</text>
</comment>
<evidence type="ECO:0000313" key="4">
    <source>
        <dbReference type="Proteomes" id="UP000580250"/>
    </source>
</evidence>
<proteinExistence type="predicted"/>
<evidence type="ECO:0000256" key="2">
    <source>
        <dbReference type="SAM" id="Phobius"/>
    </source>
</evidence>
<dbReference type="EMBL" id="CAJEWN010000080">
    <property type="protein sequence ID" value="CAD2160513.1"/>
    <property type="molecule type" value="Genomic_DNA"/>
</dbReference>
<feature type="region of interest" description="Disordered" evidence="1">
    <location>
        <begin position="1"/>
        <end position="31"/>
    </location>
</feature>